<protein>
    <submittedName>
        <fullName evidence="1">Uncharacterized protein</fullName>
    </submittedName>
</protein>
<sequence length="129" mass="14492">MITTYLETRYVDRAKLNDLLQGLFGQEYSVESSGDTISVEAPRALTEVDPLSRNASCPGWINYATQPMSMASGYVWKDFEFKLPGLFVDATESRVGVVVANRDQNQWASSRVVRCFGRRKANNVHVILL</sequence>
<reference evidence="1" key="1">
    <citation type="journal article" date="2020" name="Phytopathology">
        <title>Genome sequence of the chestnut blight fungus Cryphonectria parasitica EP155: A fundamental resource for an archetypical invasive plant pathogen.</title>
        <authorList>
            <person name="Crouch J.A."/>
            <person name="Dawe A."/>
            <person name="Aerts A."/>
            <person name="Barry K."/>
            <person name="Churchill A.C.L."/>
            <person name="Grimwood J."/>
            <person name="Hillman B."/>
            <person name="Milgroom M.G."/>
            <person name="Pangilinan J."/>
            <person name="Smith M."/>
            <person name="Salamov A."/>
            <person name="Schmutz J."/>
            <person name="Yadav J."/>
            <person name="Grigoriev I.V."/>
            <person name="Nuss D."/>
        </authorList>
    </citation>
    <scope>NUCLEOTIDE SEQUENCE</scope>
    <source>
        <strain evidence="1">EP155</strain>
    </source>
</reference>
<evidence type="ECO:0000313" key="1">
    <source>
        <dbReference type="EMBL" id="KAF3764538.1"/>
    </source>
</evidence>
<dbReference type="Proteomes" id="UP000803844">
    <property type="component" value="Unassembled WGS sequence"/>
</dbReference>
<dbReference type="AlphaFoldDB" id="A0A9P5CMW3"/>
<name>A0A9P5CMW3_CRYP1</name>
<evidence type="ECO:0000313" key="2">
    <source>
        <dbReference type="Proteomes" id="UP000803844"/>
    </source>
</evidence>
<accession>A0A9P5CMW3</accession>
<comment type="caution">
    <text evidence="1">The sequence shown here is derived from an EMBL/GenBank/DDBJ whole genome shotgun (WGS) entry which is preliminary data.</text>
</comment>
<keyword evidence="2" id="KW-1185">Reference proteome</keyword>
<organism evidence="1 2">
    <name type="scientific">Cryphonectria parasitica (strain ATCC 38755 / EP155)</name>
    <dbReference type="NCBI Taxonomy" id="660469"/>
    <lineage>
        <taxon>Eukaryota</taxon>
        <taxon>Fungi</taxon>
        <taxon>Dikarya</taxon>
        <taxon>Ascomycota</taxon>
        <taxon>Pezizomycotina</taxon>
        <taxon>Sordariomycetes</taxon>
        <taxon>Sordariomycetidae</taxon>
        <taxon>Diaporthales</taxon>
        <taxon>Cryphonectriaceae</taxon>
        <taxon>Cryphonectria-Endothia species complex</taxon>
        <taxon>Cryphonectria</taxon>
    </lineage>
</organism>
<proteinExistence type="predicted"/>
<gene>
    <name evidence="1" type="ORF">M406DRAFT_330872</name>
</gene>
<dbReference type="EMBL" id="MU032348">
    <property type="protein sequence ID" value="KAF3764538.1"/>
    <property type="molecule type" value="Genomic_DNA"/>
</dbReference>
<dbReference type="OrthoDB" id="4741964at2759"/>
<dbReference type="RefSeq" id="XP_040775499.1">
    <property type="nucleotide sequence ID" value="XM_040920571.1"/>
</dbReference>
<dbReference type="GeneID" id="63837700"/>